<accession>L5KCY0</accession>
<dbReference type="Proteomes" id="UP000010552">
    <property type="component" value="Unassembled WGS sequence"/>
</dbReference>
<organism evidence="2 3">
    <name type="scientific">Pteropus alecto</name>
    <name type="common">Black flying fox</name>
    <dbReference type="NCBI Taxonomy" id="9402"/>
    <lineage>
        <taxon>Eukaryota</taxon>
        <taxon>Metazoa</taxon>
        <taxon>Chordata</taxon>
        <taxon>Craniata</taxon>
        <taxon>Vertebrata</taxon>
        <taxon>Euteleostomi</taxon>
        <taxon>Mammalia</taxon>
        <taxon>Eutheria</taxon>
        <taxon>Laurasiatheria</taxon>
        <taxon>Chiroptera</taxon>
        <taxon>Yinpterochiroptera</taxon>
        <taxon>Pteropodoidea</taxon>
        <taxon>Pteropodidae</taxon>
        <taxon>Pteropodinae</taxon>
        <taxon>Pteropus</taxon>
    </lineage>
</organism>
<evidence type="ECO:0000313" key="3">
    <source>
        <dbReference type="Proteomes" id="UP000010552"/>
    </source>
</evidence>
<sequence>MTVRATVSSRARASRSSLGCGVSDGQDGPEWGHRPAAHGCISLEAARLTVAQRPVLSLPLSRGHDDRGPLLPVALESRVCLHWPPLGILVHLQRL</sequence>
<proteinExistence type="predicted"/>
<feature type="compositionally biased region" description="Low complexity" evidence="1">
    <location>
        <begin position="1"/>
        <end position="17"/>
    </location>
</feature>
<feature type="region of interest" description="Disordered" evidence="1">
    <location>
        <begin position="1"/>
        <end position="31"/>
    </location>
</feature>
<dbReference type="InParanoid" id="L5KCY0"/>
<dbReference type="AlphaFoldDB" id="L5KCY0"/>
<dbReference type="EMBL" id="KB030838">
    <property type="protein sequence ID" value="ELK09207.1"/>
    <property type="molecule type" value="Genomic_DNA"/>
</dbReference>
<gene>
    <name evidence="2" type="ORF">PAL_GLEAN10002640</name>
</gene>
<protein>
    <submittedName>
        <fullName evidence="2">Uncharacterized protein</fullName>
    </submittedName>
</protein>
<keyword evidence="3" id="KW-1185">Reference proteome</keyword>
<evidence type="ECO:0000313" key="2">
    <source>
        <dbReference type="EMBL" id="ELK09207.1"/>
    </source>
</evidence>
<name>L5KCY0_PTEAL</name>
<reference evidence="3" key="1">
    <citation type="journal article" date="2013" name="Science">
        <title>Comparative analysis of bat genomes provides insight into the evolution of flight and immunity.</title>
        <authorList>
            <person name="Zhang G."/>
            <person name="Cowled C."/>
            <person name="Shi Z."/>
            <person name="Huang Z."/>
            <person name="Bishop-Lilly K.A."/>
            <person name="Fang X."/>
            <person name="Wynne J.W."/>
            <person name="Xiong Z."/>
            <person name="Baker M.L."/>
            <person name="Zhao W."/>
            <person name="Tachedjian M."/>
            <person name="Zhu Y."/>
            <person name="Zhou P."/>
            <person name="Jiang X."/>
            <person name="Ng J."/>
            <person name="Yang L."/>
            <person name="Wu L."/>
            <person name="Xiao J."/>
            <person name="Feng Y."/>
            <person name="Chen Y."/>
            <person name="Sun X."/>
            <person name="Zhang Y."/>
            <person name="Marsh G.A."/>
            <person name="Crameri G."/>
            <person name="Broder C.C."/>
            <person name="Frey K.G."/>
            <person name="Wang L.F."/>
            <person name="Wang J."/>
        </authorList>
    </citation>
    <scope>NUCLEOTIDE SEQUENCE [LARGE SCALE GENOMIC DNA]</scope>
</reference>
<evidence type="ECO:0000256" key="1">
    <source>
        <dbReference type="SAM" id="MobiDB-lite"/>
    </source>
</evidence>